<dbReference type="GO" id="GO:0003678">
    <property type="term" value="F:DNA helicase activity"/>
    <property type="evidence" value="ECO:0007669"/>
    <property type="project" value="UniProtKB-EC"/>
</dbReference>
<keyword evidence="3 7" id="KW-0547">Nucleotide-binding</keyword>
<feature type="non-terminal residue" evidence="7">
    <location>
        <position position="1"/>
    </location>
</feature>
<dbReference type="InterPro" id="IPR014001">
    <property type="entry name" value="Helicase_ATP-bd"/>
</dbReference>
<protein>
    <submittedName>
        <fullName evidence="7">ATP-dependent DNA helicase RecG</fullName>
        <ecNumber evidence="7">3.6.4.12</ecNumber>
    </submittedName>
</protein>
<feature type="non-terminal residue" evidence="7">
    <location>
        <position position="285"/>
    </location>
</feature>
<dbReference type="AlphaFoldDB" id="A0A5J4PI77"/>
<organism evidence="7">
    <name type="scientific">termite gut metagenome</name>
    <dbReference type="NCBI Taxonomy" id="433724"/>
    <lineage>
        <taxon>unclassified sequences</taxon>
        <taxon>metagenomes</taxon>
        <taxon>organismal metagenomes</taxon>
    </lineage>
</organism>
<dbReference type="PANTHER" id="PTHR47964:SF1">
    <property type="entry name" value="ATP-DEPENDENT DNA HELICASE HOMOLOG RECG, CHLOROPLASTIC"/>
    <property type="match status" value="1"/>
</dbReference>
<dbReference type="PROSITE" id="PS51192">
    <property type="entry name" value="HELICASE_ATP_BIND_1"/>
    <property type="match status" value="1"/>
</dbReference>
<dbReference type="Gene3D" id="3.40.50.300">
    <property type="entry name" value="P-loop containing nucleotide triphosphate hydrolases"/>
    <property type="match status" value="1"/>
</dbReference>
<evidence type="ECO:0000256" key="3">
    <source>
        <dbReference type="ARBA" id="ARBA00022806"/>
    </source>
</evidence>
<dbReference type="InterPro" id="IPR027417">
    <property type="entry name" value="P-loop_NTPase"/>
</dbReference>
<evidence type="ECO:0000259" key="6">
    <source>
        <dbReference type="PROSITE" id="PS51192"/>
    </source>
</evidence>
<keyword evidence="5" id="KW-0234">DNA repair</keyword>
<keyword evidence="2 7" id="KW-0378">Hydrolase</keyword>
<gene>
    <name evidence="7" type="ORF">EZS27_039783</name>
</gene>
<evidence type="ECO:0000256" key="4">
    <source>
        <dbReference type="ARBA" id="ARBA00023125"/>
    </source>
</evidence>
<name>A0A5J4PI77_9ZZZZ</name>
<keyword evidence="1" id="KW-0227">DNA damage</keyword>
<evidence type="ECO:0000256" key="2">
    <source>
        <dbReference type="ARBA" id="ARBA00022801"/>
    </source>
</evidence>
<accession>A0A5J4PI77</accession>
<proteinExistence type="predicted"/>
<evidence type="ECO:0000256" key="1">
    <source>
        <dbReference type="ARBA" id="ARBA00022763"/>
    </source>
</evidence>
<dbReference type="GO" id="GO:0016787">
    <property type="term" value="F:hydrolase activity"/>
    <property type="evidence" value="ECO:0007669"/>
    <property type="project" value="UniProtKB-KW"/>
</dbReference>
<keyword evidence="4" id="KW-0238">DNA-binding</keyword>
<dbReference type="Pfam" id="PF00270">
    <property type="entry name" value="DEAD"/>
    <property type="match status" value="1"/>
</dbReference>
<evidence type="ECO:0000256" key="5">
    <source>
        <dbReference type="ARBA" id="ARBA00023204"/>
    </source>
</evidence>
<dbReference type="PANTHER" id="PTHR47964">
    <property type="entry name" value="ATP-DEPENDENT DNA HELICASE HOMOLOG RECG, CHLOROPLASTIC"/>
    <property type="match status" value="1"/>
</dbReference>
<dbReference type="InterPro" id="IPR011545">
    <property type="entry name" value="DEAD/DEAH_box_helicase_dom"/>
</dbReference>
<dbReference type="GO" id="GO:0006281">
    <property type="term" value="P:DNA repair"/>
    <property type="evidence" value="ECO:0007669"/>
    <property type="project" value="UniProtKB-KW"/>
</dbReference>
<dbReference type="GO" id="GO:0005524">
    <property type="term" value="F:ATP binding"/>
    <property type="evidence" value="ECO:0007669"/>
    <property type="project" value="InterPro"/>
</dbReference>
<dbReference type="GO" id="GO:0003677">
    <property type="term" value="F:DNA binding"/>
    <property type="evidence" value="ECO:0007669"/>
    <property type="project" value="UniProtKB-KW"/>
</dbReference>
<comment type="caution">
    <text evidence="7">The sequence shown here is derived from an EMBL/GenBank/DDBJ whole genome shotgun (WGS) entry which is preliminary data.</text>
</comment>
<dbReference type="InterPro" id="IPR047112">
    <property type="entry name" value="RecG/Mfd"/>
</dbReference>
<dbReference type="EMBL" id="SNRY01008417">
    <property type="protein sequence ID" value="KAA6308578.1"/>
    <property type="molecule type" value="Genomic_DNA"/>
</dbReference>
<evidence type="ECO:0000313" key="7">
    <source>
        <dbReference type="EMBL" id="KAA6308578.1"/>
    </source>
</evidence>
<reference evidence="7" key="1">
    <citation type="submission" date="2019-03" db="EMBL/GenBank/DDBJ databases">
        <title>Single cell metagenomics reveals metabolic interactions within the superorganism composed of flagellate Streblomastix strix and complex community of Bacteroidetes bacteria on its surface.</title>
        <authorList>
            <person name="Treitli S.C."/>
            <person name="Kolisko M."/>
            <person name="Husnik F."/>
            <person name="Keeling P."/>
            <person name="Hampl V."/>
        </authorList>
    </citation>
    <scope>NUCLEOTIDE SEQUENCE</scope>
    <source>
        <strain evidence="7">STM</strain>
    </source>
</reference>
<sequence>TGKYKLHHEYIVFGKPNIFNGKINIAHPDIDNVSDITLSSMGMQPYYNTTEKMKRNFLNSHAVEKMMSIVIKLLQEPLPETLSAKLIADYRLMPLTEALRNIHFPQSPDLLKKARYRLKFEELFYIQLNILRYARDRRKKYKGHLFGTVGDTFHTFYYQNLPFQLTNAQKRVLKEIRKDTGSGRQMNRLLQGDVGSGKTLVALMSMLIALDNGYQACMIAPTEILVNQHYETINNLLKGMNIRVELLTGSIRGKKRETILSGLLTKEVQILIGTHAVIEDTVNFS</sequence>
<dbReference type="SUPFAM" id="SSF52540">
    <property type="entry name" value="P-loop containing nucleoside triphosphate hydrolases"/>
    <property type="match status" value="1"/>
</dbReference>
<keyword evidence="3 7" id="KW-0067">ATP-binding</keyword>
<keyword evidence="3 7" id="KW-0347">Helicase</keyword>
<feature type="domain" description="Helicase ATP-binding" evidence="6">
    <location>
        <begin position="179"/>
        <end position="285"/>
    </location>
</feature>
<dbReference type="EC" id="3.6.4.12" evidence="7"/>